<protein>
    <submittedName>
        <fullName evidence="1 5">Expressed conserved protein</fullName>
    </submittedName>
</protein>
<dbReference type="AlphaFoldDB" id="U6JEV4"/>
<accession>U6JEV4</accession>
<dbReference type="OMA" id="WIEAPLN"/>
<reference evidence="2 3" key="1">
    <citation type="journal article" date="2013" name="Nat. Genet.">
        <title>The genome of the hydatid tapeworm Echinococcus granulosus.</title>
        <authorList>
            <person name="Zheng H."/>
            <person name="Zhang W."/>
            <person name="Zhang L."/>
            <person name="Zhang Z."/>
            <person name="Li J."/>
            <person name="Lu G."/>
            <person name="Zhu Y."/>
            <person name="Wang Y."/>
            <person name="Huang Y."/>
            <person name="Liu J."/>
            <person name="Kang H."/>
            <person name="Chen J."/>
            <person name="Wang L."/>
            <person name="Chen A."/>
            <person name="Yu S."/>
            <person name="Gao Z."/>
            <person name="Jin L."/>
            <person name="Gu W."/>
            <person name="Wang Z."/>
            <person name="Zhao L."/>
            <person name="Shi B."/>
            <person name="Wen H."/>
            <person name="Lin R."/>
            <person name="Jones M.K."/>
            <person name="Brejova B."/>
            <person name="Vinar T."/>
            <person name="Zhao G."/>
            <person name="McManus D.P."/>
            <person name="Chen Z."/>
            <person name="Zhou Y."/>
            <person name="Wang S."/>
        </authorList>
    </citation>
    <scope>NUCLEOTIDE SEQUENCE [LARGE SCALE GENOMIC DNA]</scope>
</reference>
<dbReference type="GeneID" id="36342973"/>
<evidence type="ECO:0000313" key="1">
    <source>
        <dbReference type="EMBL" id="CDS20997.1"/>
    </source>
</evidence>
<name>U6JEV4_ECHGR</name>
<dbReference type="CTD" id="36342973"/>
<reference evidence="5" key="4">
    <citation type="submission" date="2020-10" db="UniProtKB">
        <authorList>
            <consortium name="WormBaseParasite"/>
        </authorList>
    </citation>
    <scope>IDENTIFICATION</scope>
</reference>
<dbReference type="KEGG" id="egl:EGR_07258"/>
<dbReference type="EMBL" id="LK028582">
    <property type="protein sequence ID" value="CDS20997.1"/>
    <property type="molecule type" value="Genomic_DNA"/>
</dbReference>
<dbReference type="Proteomes" id="UP000492820">
    <property type="component" value="Unassembled WGS sequence"/>
</dbReference>
<reference evidence="1 4" key="2">
    <citation type="journal article" date="2013" name="Nature">
        <title>The genomes of four tapeworm species reveal adaptations to parasitism.</title>
        <authorList>
            <person name="Tsai I.J."/>
            <person name="Zarowiecki M."/>
            <person name="Holroyd N."/>
            <person name="Garciarrubio A."/>
            <person name="Sanchez-Flores A."/>
            <person name="Brooks K.L."/>
            <person name="Tracey A."/>
            <person name="Bobes R.J."/>
            <person name="Fragoso G."/>
            <person name="Sciutto E."/>
            <person name="Aslett M."/>
            <person name="Beasley H."/>
            <person name="Bennett H.M."/>
            <person name="Cai J."/>
            <person name="Camicia F."/>
            <person name="Clark R."/>
            <person name="Cucher M."/>
            <person name="De Silva N."/>
            <person name="Day T.A."/>
            <person name="Deplazes P."/>
            <person name="Estrada K."/>
            <person name="Fernandez C."/>
            <person name="Holland P.W."/>
            <person name="Hou J."/>
            <person name="Hu S."/>
            <person name="Huckvale T."/>
            <person name="Hung S.S."/>
            <person name="Kamenetzky L."/>
            <person name="Keane J.A."/>
            <person name="Kiss F."/>
            <person name="Koziol U."/>
            <person name="Lambert O."/>
            <person name="Liu K."/>
            <person name="Luo X."/>
            <person name="Luo Y."/>
            <person name="Macchiaroli N."/>
            <person name="Nichol S."/>
            <person name="Paps J."/>
            <person name="Parkinson J."/>
            <person name="Pouchkina-Stantcheva N."/>
            <person name="Riddiford N."/>
            <person name="Rosenzvit M."/>
            <person name="Salinas G."/>
            <person name="Wasmuth J.D."/>
            <person name="Zamanian M."/>
            <person name="Zheng Y."/>
            <person name="Cai X."/>
            <person name="Soberon X."/>
            <person name="Olson P.D."/>
            <person name="Laclette J.P."/>
            <person name="Brehm K."/>
            <person name="Berriman M."/>
            <person name="Garciarrubio A."/>
            <person name="Bobes R.J."/>
            <person name="Fragoso G."/>
            <person name="Sanchez-Flores A."/>
            <person name="Estrada K."/>
            <person name="Cevallos M.A."/>
            <person name="Morett E."/>
            <person name="Gonzalez V."/>
            <person name="Portillo T."/>
            <person name="Ochoa-Leyva A."/>
            <person name="Jose M.V."/>
            <person name="Sciutto E."/>
            <person name="Landa A."/>
            <person name="Jimenez L."/>
            <person name="Valdes V."/>
            <person name="Carrero J.C."/>
            <person name="Larralde C."/>
            <person name="Morales-Montor J."/>
            <person name="Limon-Lason J."/>
            <person name="Soberon X."/>
            <person name="Laclette J.P."/>
        </authorList>
    </citation>
    <scope>NUCLEOTIDE SEQUENCE [LARGE SCALE GENOMIC DNA]</scope>
</reference>
<proteinExistence type="predicted"/>
<organism evidence="2 3">
    <name type="scientific">Echinococcus granulosus</name>
    <name type="common">Hydatid tapeworm</name>
    <dbReference type="NCBI Taxonomy" id="6210"/>
    <lineage>
        <taxon>Eukaryota</taxon>
        <taxon>Metazoa</taxon>
        <taxon>Spiralia</taxon>
        <taxon>Lophotrochozoa</taxon>
        <taxon>Platyhelminthes</taxon>
        <taxon>Cestoda</taxon>
        <taxon>Eucestoda</taxon>
        <taxon>Cyclophyllidea</taxon>
        <taxon>Taeniidae</taxon>
        <taxon>Echinococcus</taxon>
        <taxon>Echinococcus granulosus group</taxon>
    </lineage>
</organism>
<evidence type="ECO:0000313" key="3">
    <source>
        <dbReference type="Proteomes" id="UP000019149"/>
    </source>
</evidence>
<keyword evidence="3" id="KW-1185">Reference proteome</keyword>
<dbReference type="Proteomes" id="UP000019149">
    <property type="component" value="Unassembled WGS sequence"/>
</dbReference>
<evidence type="ECO:0000313" key="5">
    <source>
        <dbReference type="WBParaSite" id="EgrG_000536100"/>
    </source>
</evidence>
<evidence type="ECO:0000313" key="2">
    <source>
        <dbReference type="EMBL" id="EUB57896.1"/>
    </source>
</evidence>
<dbReference type="OrthoDB" id="6251709at2759"/>
<dbReference type="WBParaSite" id="EgrG_000536100">
    <property type="protein sequence ID" value="EgrG_000536100"/>
    <property type="gene ID" value="EgrG_000536100"/>
</dbReference>
<dbReference type="EMBL" id="APAU02000073">
    <property type="protein sequence ID" value="EUB57896.1"/>
    <property type="molecule type" value="Genomic_DNA"/>
</dbReference>
<dbReference type="RefSeq" id="XP_024349092.1">
    <property type="nucleotide sequence ID" value="XM_024496507.1"/>
</dbReference>
<gene>
    <name evidence="2 5" type="ORF">EGR_07258</name>
    <name evidence="1" type="ORF">EgrG_000536100</name>
</gene>
<reference evidence="1" key="3">
    <citation type="submission" date="2014-06" db="EMBL/GenBank/DDBJ databases">
        <authorList>
            <person name="Aslett M."/>
        </authorList>
    </citation>
    <scope>NUCLEOTIDE SEQUENCE</scope>
</reference>
<sequence length="587" mass="65145">MLLLVSSTSLTRNHWDVSKLDPLIPFPIFSAPFFLNYFPHIFSSFEFFVMSLNSKPPDYLSMTRGQLQLALGRQLALRDCLSSKLPDSGKKLNESIARVQSILETKLHQPPLLPPSALQIRSPNRRRLGVLCTSSKDVVIEKKEEGEIEDVDSLIDGLVSLNLGPAKSDDVGAEEDLSQLPKEPLTPDEITNFRRLCNLPRLNDEGVSYHAFLFQLRPINSELVRLMIIDCWNSTKQFVRHGAIFTWAIEGSPLPHNATMRYDTDTAAPGIAVAEMWRFVRQESAAEWSVLVADCAGSLVRLRRLFCCPSVRHHPGARNGMPKNIRFIVADDANSEKKAYETKEQQLSEEGGTSASSMACTAHYAKLDAAALAKLRPKTVAWIEAPLNLHALRAIAEMPRGPVVCHPPYIAPSVSSCVSPKSDQQTTPGSPPMLNSVNKSLLIRLAATGFNPSSLALLAGQARWRGFAGLLATSHVSRCPEDLANLYRLFRRVYRGLALNTDLYREDASKPSCSPLWSSPLRQLKTLSMKESLKVMTRVRDELKASQKEAVLEARLSLPPASAMLLKYREQQAEESDDTLCADSDDD</sequence>
<evidence type="ECO:0000313" key="4">
    <source>
        <dbReference type="Proteomes" id="UP000492820"/>
    </source>
</evidence>